<comment type="caution">
    <text evidence="8">The sequence shown here is derived from an EMBL/GenBank/DDBJ whole genome shotgun (WGS) entry which is preliminary data.</text>
</comment>
<dbReference type="EMBL" id="QGKU01000060">
    <property type="protein sequence ID" value="PWR01101.1"/>
    <property type="molecule type" value="Genomic_DNA"/>
</dbReference>
<dbReference type="Pfam" id="PF01899">
    <property type="entry name" value="MNHE"/>
    <property type="match status" value="1"/>
</dbReference>
<evidence type="ECO:0000256" key="3">
    <source>
        <dbReference type="ARBA" id="ARBA00022475"/>
    </source>
</evidence>
<evidence type="ECO:0000256" key="6">
    <source>
        <dbReference type="ARBA" id="ARBA00023136"/>
    </source>
</evidence>
<evidence type="ECO:0000256" key="2">
    <source>
        <dbReference type="ARBA" id="ARBA00006228"/>
    </source>
</evidence>
<evidence type="ECO:0008006" key="10">
    <source>
        <dbReference type="Google" id="ProtNLM"/>
    </source>
</evidence>
<dbReference type="PANTHER" id="PTHR34584">
    <property type="entry name" value="NA(+)/H(+) ANTIPORTER SUBUNIT E1"/>
    <property type="match status" value="1"/>
</dbReference>
<keyword evidence="4" id="KW-0812">Transmembrane</keyword>
<dbReference type="GO" id="GO:0005886">
    <property type="term" value="C:plasma membrane"/>
    <property type="evidence" value="ECO:0007669"/>
    <property type="project" value="UniProtKB-SubCell"/>
</dbReference>
<dbReference type="InterPro" id="IPR002758">
    <property type="entry name" value="Cation_antiport_E"/>
</dbReference>
<proteinExistence type="inferred from homology"/>
<dbReference type="PANTHER" id="PTHR34584:SF1">
    <property type="entry name" value="NA(+)_H(+) ANTIPORTER SUBUNIT E1"/>
    <property type="match status" value="1"/>
</dbReference>
<evidence type="ECO:0000256" key="7">
    <source>
        <dbReference type="SAM" id="MobiDB-lite"/>
    </source>
</evidence>
<dbReference type="Proteomes" id="UP000245680">
    <property type="component" value="Unassembled WGS sequence"/>
</dbReference>
<keyword evidence="3" id="KW-1003">Cell membrane</keyword>
<protein>
    <recommendedName>
        <fullName evidence="10">Cation transporter</fullName>
    </recommendedName>
</protein>
<feature type="region of interest" description="Disordered" evidence="7">
    <location>
        <begin position="1"/>
        <end position="24"/>
    </location>
</feature>
<keyword evidence="6" id="KW-0472">Membrane</keyword>
<accession>A0A2V2LBK8</accession>
<dbReference type="AlphaFoldDB" id="A0A2V2LBK8"/>
<feature type="region of interest" description="Disordered" evidence="7">
    <location>
        <begin position="57"/>
        <end position="81"/>
    </location>
</feature>
<evidence type="ECO:0000256" key="5">
    <source>
        <dbReference type="ARBA" id="ARBA00022989"/>
    </source>
</evidence>
<reference evidence="8 9" key="1">
    <citation type="submission" date="2018-05" db="EMBL/GenBank/DDBJ databases">
        <title>Rhodobacteraceae gen. nov., sp. nov. isolated from sea water.</title>
        <authorList>
            <person name="Ren Y."/>
        </authorList>
    </citation>
    <scope>NUCLEOTIDE SEQUENCE [LARGE SCALE GENOMIC DNA]</scope>
    <source>
        <strain evidence="8 9">TG-679</strain>
    </source>
</reference>
<comment type="similarity">
    <text evidence="2">Belongs to the CPA3 antiporters (TC 2.A.63) subunit E family.</text>
</comment>
<evidence type="ECO:0000313" key="9">
    <source>
        <dbReference type="Proteomes" id="UP000245680"/>
    </source>
</evidence>
<organism evidence="8 9">
    <name type="scientific">Meridianimarinicoccus roseus</name>
    <dbReference type="NCBI Taxonomy" id="2072018"/>
    <lineage>
        <taxon>Bacteria</taxon>
        <taxon>Pseudomonadati</taxon>
        <taxon>Pseudomonadota</taxon>
        <taxon>Alphaproteobacteria</taxon>
        <taxon>Rhodobacterales</taxon>
        <taxon>Paracoccaceae</taxon>
        <taxon>Meridianimarinicoccus</taxon>
    </lineage>
</organism>
<evidence type="ECO:0000256" key="4">
    <source>
        <dbReference type="ARBA" id="ARBA00022692"/>
    </source>
</evidence>
<name>A0A2V2LBK8_9RHOB</name>
<sequence length="244" mass="25214">MPCRGQGASRNREITGPGPSGNRTAAGCDVGTIVHRHMAAAGDLMLARQDFSIRASGVAPVRPSPGRDPAPQLAATPPPPRFGRVRRATLTGAWIAGLWAALHGVAEPASWVVGVPAVIAGGSVALLLPTDPPPHLSPRGALRFAGFAVRGVLRGAVDVALSALRPTGLAPGHVTLRTRLPEGRPRRLFAIAITMLPGTLTTRLEGDVLSVHALDLNGPVEAELRALEARIAGLYGLTLEGETG</sequence>
<keyword evidence="5" id="KW-1133">Transmembrane helix</keyword>
<comment type="subcellular location">
    <subcellularLocation>
        <location evidence="1">Cell membrane</location>
        <topology evidence="1">Multi-pass membrane protein</topology>
    </subcellularLocation>
</comment>
<dbReference type="OrthoDB" id="7852837at2"/>
<evidence type="ECO:0000313" key="8">
    <source>
        <dbReference type="EMBL" id="PWR01101.1"/>
    </source>
</evidence>
<gene>
    <name evidence="8" type="ORF">DKT77_18225</name>
</gene>
<keyword evidence="9" id="KW-1185">Reference proteome</keyword>
<dbReference type="GO" id="GO:0008324">
    <property type="term" value="F:monoatomic cation transmembrane transporter activity"/>
    <property type="evidence" value="ECO:0007669"/>
    <property type="project" value="InterPro"/>
</dbReference>
<evidence type="ECO:0000256" key="1">
    <source>
        <dbReference type="ARBA" id="ARBA00004651"/>
    </source>
</evidence>